<dbReference type="Proteomes" id="UP000186922">
    <property type="component" value="Unassembled WGS sequence"/>
</dbReference>
<evidence type="ECO:0000259" key="3">
    <source>
        <dbReference type="Pfam" id="PF00024"/>
    </source>
</evidence>
<dbReference type="InterPro" id="IPR058831">
    <property type="entry name" value="LolA-like_dom_2nd"/>
</dbReference>
<gene>
    <name evidence="5" type="primary">RvY_12231-1</name>
    <name evidence="5" type="synonym">RvY_12231.1</name>
    <name evidence="5" type="ORF">RvY_12231</name>
</gene>
<dbReference type="Pfam" id="PF25898">
    <property type="entry name" value="LolA_2nd_metazoa"/>
    <property type="match status" value="1"/>
</dbReference>
<feature type="chain" id="PRO_5008898477" description="Apple domain-containing protein" evidence="2">
    <location>
        <begin position="27"/>
        <end position="908"/>
    </location>
</feature>
<evidence type="ECO:0000313" key="6">
    <source>
        <dbReference type="Proteomes" id="UP000186922"/>
    </source>
</evidence>
<evidence type="ECO:0000259" key="4">
    <source>
        <dbReference type="Pfam" id="PF25898"/>
    </source>
</evidence>
<keyword evidence="1" id="KW-0472">Membrane</keyword>
<protein>
    <recommendedName>
        <fullName evidence="7">Apple domain-containing protein</fullName>
    </recommendedName>
</protein>
<dbReference type="PANTHER" id="PTHR36902">
    <property type="entry name" value="ENRICHED IN SURFACE-LABELED PROTEOME PROTEIN 9"/>
    <property type="match status" value="1"/>
</dbReference>
<evidence type="ECO:0008006" key="7">
    <source>
        <dbReference type="Google" id="ProtNLM"/>
    </source>
</evidence>
<feature type="domain" description="Apple" evidence="3">
    <location>
        <begin position="618"/>
        <end position="682"/>
    </location>
</feature>
<dbReference type="OrthoDB" id="5983572at2759"/>
<feature type="transmembrane region" description="Helical" evidence="1">
    <location>
        <begin position="865"/>
        <end position="888"/>
    </location>
</feature>
<dbReference type="PANTHER" id="PTHR36902:SF1">
    <property type="entry name" value="ENRICHED IN SURFACE-LABELED PROTEOME PROTEIN 9"/>
    <property type="match status" value="1"/>
</dbReference>
<dbReference type="Pfam" id="PF00024">
    <property type="entry name" value="PAN_1"/>
    <property type="match status" value="1"/>
</dbReference>
<comment type="caution">
    <text evidence="5">The sequence shown here is derived from an EMBL/GenBank/DDBJ whole genome shotgun (WGS) entry which is preliminary data.</text>
</comment>
<name>A0A1D1VIR9_RAMVA</name>
<keyword evidence="1" id="KW-1133">Transmembrane helix</keyword>
<dbReference type="EMBL" id="BDGG01000007">
    <property type="protein sequence ID" value="GAV01535.1"/>
    <property type="molecule type" value="Genomic_DNA"/>
</dbReference>
<accession>A0A1D1VIR9</accession>
<organism evidence="5 6">
    <name type="scientific">Ramazzottius varieornatus</name>
    <name type="common">Water bear</name>
    <name type="synonym">Tardigrade</name>
    <dbReference type="NCBI Taxonomy" id="947166"/>
    <lineage>
        <taxon>Eukaryota</taxon>
        <taxon>Metazoa</taxon>
        <taxon>Ecdysozoa</taxon>
        <taxon>Tardigrada</taxon>
        <taxon>Eutardigrada</taxon>
        <taxon>Parachela</taxon>
        <taxon>Hypsibioidea</taxon>
        <taxon>Ramazzottiidae</taxon>
        <taxon>Ramazzottius</taxon>
    </lineage>
</organism>
<evidence type="ECO:0000256" key="1">
    <source>
        <dbReference type="SAM" id="Phobius"/>
    </source>
</evidence>
<reference evidence="5 6" key="1">
    <citation type="journal article" date="2016" name="Nat. Commun.">
        <title>Extremotolerant tardigrade genome and improved radiotolerance of human cultured cells by tardigrade-unique protein.</title>
        <authorList>
            <person name="Hashimoto T."/>
            <person name="Horikawa D.D."/>
            <person name="Saito Y."/>
            <person name="Kuwahara H."/>
            <person name="Kozuka-Hata H."/>
            <person name="Shin-I T."/>
            <person name="Minakuchi Y."/>
            <person name="Ohishi K."/>
            <person name="Motoyama A."/>
            <person name="Aizu T."/>
            <person name="Enomoto A."/>
            <person name="Kondo K."/>
            <person name="Tanaka S."/>
            <person name="Hara Y."/>
            <person name="Koshikawa S."/>
            <person name="Sagara H."/>
            <person name="Miura T."/>
            <person name="Yokobori S."/>
            <person name="Miyagawa K."/>
            <person name="Suzuki Y."/>
            <person name="Kubo T."/>
            <person name="Oyama M."/>
            <person name="Kohara Y."/>
            <person name="Fujiyama A."/>
            <person name="Arakawa K."/>
            <person name="Katayama T."/>
            <person name="Toyoda A."/>
            <person name="Kunieda T."/>
        </authorList>
    </citation>
    <scope>NUCLEOTIDE SEQUENCE [LARGE SCALE GENOMIC DNA]</scope>
    <source>
        <strain evidence="5 6">YOKOZUNA-1</strain>
    </source>
</reference>
<evidence type="ECO:0000313" key="5">
    <source>
        <dbReference type="EMBL" id="GAV01535.1"/>
    </source>
</evidence>
<dbReference type="InterPro" id="IPR003609">
    <property type="entry name" value="Pan_app"/>
</dbReference>
<keyword evidence="6" id="KW-1185">Reference proteome</keyword>
<evidence type="ECO:0000256" key="2">
    <source>
        <dbReference type="SAM" id="SignalP"/>
    </source>
</evidence>
<proteinExistence type="predicted"/>
<dbReference type="AlphaFoldDB" id="A0A1D1VIR9"/>
<keyword evidence="2" id="KW-0732">Signal</keyword>
<feature type="signal peptide" evidence="2">
    <location>
        <begin position="1"/>
        <end position="26"/>
    </location>
</feature>
<keyword evidence="1" id="KW-0812">Transmembrane</keyword>
<feature type="domain" description="LolA-like" evidence="4">
    <location>
        <begin position="37"/>
        <end position="273"/>
    </location>
</feature>
<sequence>MDRITLLLSVLPVLAFLLVHDMPVWAQTGIPTQIDPASFPPVPRQLTVKVEMVLPEEKFVEEFVVVWDEELNLARYDYALGRIMAPFNTSRPMKTIHDYNNGISFNMDGVMPNCTMHPLNYLLTEANMTGISSRYRRLFGVGNVTMGGLLRSLHPKQLFYMNEKDRVHNMTIKETVRGIPCDVWTVFDDDFYIPGYGIAKTRHRLYFMSRDFTRTLVGEVPHMIPVQRVVYLMEFGRPGGIFGAQSPRVIFNFFDFTVPPVPTLYDFSISQCIPKGKIEARESIQFRFPGNFSGMRPEHFIPQFRRSVLKKIMQVGELSPLRVVGVFPSQDNQSMYVTATVLPRPPPQLHFTKTQDGIKRKANLLGPMEMNTDQFATCARSCMQSTGCSKIAWCTRDDNPSSFLKRCVIRYGEDLGPAVRPNGTLPIVLNAGGGTNGTRADLQYTCDVYQKIINSGTYDGPVLESLFKILLEVQETNFKVSVEYNNITVQLQAEDMRTDVSLNEDSSNPSTLSDSRSSFELYRGQTKIIGPGVRDQLSKLSPSECRRHCLDEKRFTCQSVASCVYGDCIISDLHGDELTNDTNGMANLGSHTHCAVWTRSWKGMFTLASLLVPQAAPDKVLTSVSSEDTCAKQCLFGNFSCESFSYCSSSGISPLFGNRVGPSKGQHECQLYRHHAFDVLQEPRTHKPGCWHLSRNYVQDFEASPGYELDELIQADVTIAEIEPALERWQCAKECIDKLGDDGCLAFDVCEELTGVTLDEDASLASLSDLIRQGDSTVRCRISSSYIGVVANTTSVKKVKDNENCTLYTRTVYLDGTSVNPKTVGAQKKDNSLTLTSLKQSAALIAAQAAANDKKDRGGYTISDMAGIAIGMLVVGVVLTAACMVLMYRSNDAPGAAFRRDIPFVRFT</sequence>